<comment type="function">
    <text evidence="10">Mediates the mercuric-dependent induction of mercury resistance operon. In the absence of mercury MerR represses transcription by binding tightly to the mer operator region; when mercury is present the dimeric complex binds a single ion and becomes a potent transcriptional activator, while remaining bound to the mer site.</text>
</comment>
<gene>
    <name evidence="13" type="ORF">PK98_03620</name>
</gene>
<dbReference type="CDD" id="cd04783">
    <property type="entry name" value="HTH_MerR1"/>
    <property type="match status" value="1"/>
</dbReference>
<evidence type="ECO:0000256" key="4">
    <source>
        <dbReference type="ARBA" id="ARBA00022723"/>
    </source>
</evidence>
<dbReference type="STRING" id="1572751.PK98_03620"/>
<evidence type="ECO:0000256" key="8">
    <source>
        <dbReference type="ARBA" id="ARBA00023159"/>
    </source>
</evidence>
<dbReference type="Proteomes" id="UP000030988">
    <property type="component" value="Unassembled WGS sequence"/>
</dbReference>
<accession>A0A0B2C1A1</accession>
<evidence type="ECO:0000313" key="13">
    <source>
        <dbReference type="EMBL" id="KHL25726.1"/>
    </source>
</evidence>
<feature type="domain" description="HTH merR-type" evidence="12">
    <location>
        <begin position="1"/>
        <end position="74"/>
    </location>
</feature>
<comment type="caution">
    <text evidence="13">The sequence shown here is derived from an EMBL/GenBank/DDBJ whole genome shotgun (WGS) entry which is preliminary data.</text>
</comment>
<dbReference type="SUPFAM" id="SSF46955">
    <property type="entry name" value="Putative DNA-binding domain"/>
    <property type="match status" value="1"/>
</dbReference>
<dbReference type="InterPro" id="IPR009061">
    <property type="entry name" value="DNA-bd_dom_put_sf"/>
</dbReference>
<keyword evidence="14" id="KW-1185">Reference proteome</keyword>
<evidence type="ECO:0000256" key="11">
    <source>
        <dbReference type="SAM" id="Coils"/>
    </source>
</evidence>
<dbReference type="PANTHER" id="PTHR30204:SF69">
    <property type="entry name" value="MERR-FAMILY TRANSCRIPTIONAL REGULATOR"/>
    <property type="match status" value="1"/>
</dbReference>
<dbReference type="GO" id="GO:0046689">
    <property type="term" value="P:response to mercury ion"/>
    <property type="evidence" value="ECO:0007669"/>
    <property type="project" value="UniProtKB-KW"/>
</dbReference>
<keyword evidence="4" id="KW-0479">Metal-binding</keyword>
<keyword evidence="6" id="KW-0805">Transcription regulation</keyword>
<dbReference type="GO" id="GO:0003677">
    <property type="term" value="F:DNA binding"/>
    <property type="evidence" value="ECO:0007669"/>
    <property type="project" value="UniProtKB-KW"/>
</dbReference>
<dbReference type="InterPro" id="IPR047057">
    <property type="entry name" value="MerR_fam"/>
</dbReference>
<keyword evidence="8" id="KW-0010">Activator</keyword>
<organism evidence="13 14">
    <name type="scientific">Croceibacterium mercuriale</name>
    <dbReference type="NCBI Taxonomy" id="1572751"/>
    <lineage>
        <taxon>Bacteria</taxon>
        <taxon>Pseudomonadati</taxon>
        <taxon>Pseudomonadota</taxon>
        <taxon>Alphaproteobacteria</taxon>
        <taxon>Sphingomonadales</taxon>
        <taxon>Erythrobacteraceae</taxon>
        <taxon>Croceibacterium</taxon>
    </lineage>
</organism>
<dbReference type="PROSITE" id="PS50937">
    <property type="entry name" value="HTH_MERR_2"/>
    <property type="match status" value="1"/>
</dbReference>
<evidence type="ECO:0000256" key="6">
    <source>
        <dbReference type="ARBA" id="ARBA00023015"/>
    </source>
</evidence>
<dbReference type="OrthoDB" id="9802944at2"/>
<keyword evidence="11" id="KW-0175">Coiled coil</keyword>
<evidence type="ECO:0000256" key="3">
    <source>
        <dbReference type="ARBA" id="ARBA00022491"/>
    </source>
</evidence>
<feature type="coiled-coil region" evidence="11">
    <location>
        <begin position="84"/>
        <end position="111"/>
    </location>
</feature>
<dbReference type="Pfam" id="PF09278">
    <property type="entry name" value="MerR-DNA-bind"/>
    <property type="match status" value="1"/>
</dbReference>
<evidence type="ECO:0000256" key="10">
    <source>
        <dbReference type="ARBA" id="ARBA00024874"/>
    </source>
</evidence>
<keyword evidence="7" id="KW-0238">DNA-binding</keyword>
<name>A0A0B2C1A1_9SPHN</name>
<evidence type="ECO:0000259" key="12">
    <source>
        <dbReference type="PROSITE" id="PS50937"/>
    </source>
</evidence>
<protein>
    <recommendedName>
        <fullName evidence="1">Mercuric resistance operon regulatory protein</fullName>
    </recommendedName>
</protein>
<dbReference type="AlphaFoldDB" id="A0A0B2C1A1"/>
<keyword evidence="3" id="KW-0678">Repressor</keyword>
<evidence type="ECO:0000313" key="14">
    <source>
        <dbReference type="Proteomes" id="UP000030988"/>
    </source>
</evidence>
<evidence type="ECO:0000256" key="9">
    <source>
        <dbReference type="ARBA" id="ARBA00023163"/>
    </source>
</evidence>
<dbReference type="InterPro" id="IPR015358">
    <property type="entry name" value="Tscrpt_reg_MerR_DNA-bd"/>
</dbReference>
<keyword evidence="9" id="KW-0804">Transcription</keyword>
<dbReference type="GO" id="GO:0045340">
    <property type="term" value="F:mercury ion binding"/>
    <property type="evidence" value="ECO:0007669"/>
    <property type="project" value="InterPro"/>
</dbReference>
<reference evidence="13 14" key="1">
    <citation type="submission" date="2014-11" db="EMBL/GenBank/DDBJ databases">
        <title>Draft genome sequence of Kirrobacter mercurialis.</title>
        <authorList>
            <person name="Coil D.A."/>
            <person name="Eisen J.A."/>
        </authorList>
    </citation>
    <scope>NUCLEOTIDE SEQUENCE [LARGE SCALE GENOMIC DNA]</scope>
    <source>
        <strain evidence="13 14">Coronado</strain>
    </source>
</reference>
<evidence type="ECO:0000256" key="1">
    <source>
        <dbReference type="ARBA" id="ARBA00017146"/>
    </source>
</evidence>
<evidence type="ECO:0000256" key="2">
    <source>
        <dbReference type="ARBA" id="ARBA00022466"/>
    </source>
</evidence>
<sequence>MTISGLARAGSVGVETVRFYQRRGLLALPDRSGGTAQPGGVRRYGHADVGRLRFIRSAQAAGFTLDQIGELLALDATDDRARVRELAHERIVALNAKIAELEEARASLLRLAGKCANGADGPCPILASFEDTGPVARPVT</sequence>
<dbReference type="EMBL" id="JTDN01000001">
    <property type="protein sequence ID" value="KHL25726.1"/>
    <property type="molecule type" value="Genomic_DNA"/>
</dbReference>
<dbReference type="RefSeq" id="WP_039094346.1">
    <property type="nucleotide sequence ID" value="NZ_JTDN01000001.1"/>
</dbReference>
<dbReference type="SMART" id="SM00422">
    <property type="entry name" value="HTH_MERR"/>
    <property type="match status" value="1"/>
</dbReference>
<keyword evidence="2" id="KW-0475">Mercuric resistance</keyword>
<dbReference type="GO" id="GO:0003700">
    <property type="term" value="F:DNA-binding transcription factor activity"/>
    <property type="evidence" value="ECO:0007669"/>
    <property type="project" value="InterPro"/>
</dbReference>
<evidence type="ECO:0000256" key="7">
    <source>
        <dbReference type="ARBA" id="ARBA00023125"/>
    </source>
</evidence>
<dbReference type="Gene3D" id="1.10.1660.10">
    <property type="match status" value="1"/>
</dbReference>
<proteinExistence type="predicted"/>
<keyword evidence="5" id="KW-0476">Mercury</keyword>
<dbReference type="PRINTS" id="PR00040">
    <property type="entry name" value="HTHMERR"/>
</dbReference>
<dbReference type="InterPro" id="IPR011794">
    <property type="entry name" value="MerR"/>
</dbReference>
<dbReference type="InterPro" id="IPR000551">
    <property type="entry name" value="MerR-type_HTH_dom"/>
</dbReference>
<dbReference type="PANTHER" id="PTHR30204">
    <property type="entry name" value="REDOX-CYCLING DRUG-SENSING TRANSCRIPTIONAL ACTIVATOR SOXR"/>
    <property type="match status" value="1"/>
</dbReference>
<evidence type="ECO:0000256" key="5">
    <source>
        <dbReference type="ARBA" id="ARBA00022914"/>
    </source>
</evidence>